<reference evidence="2" key="1">
    <citation type="submission" date="2022-07" db="EMBL/GenBank/DDBJ databases">
        <title>Phylogenomic reconstructions and comparative analyses of Kickxellomycotina fungi.</title>
        <authorList>
            <person name="Reynolds N.K."/>
            <person name="Stajich J.E."/>
            <person name="Barry K."/>
            <person name="Grigoriev I.V."/>
            <person name="Crous P."/>
            <person name="Smith M.E."/>
        </authorList>
    </citation>
    <scope>NUCLEOTIDE SEQUENCE</scope>
    <source>
        <strain evidence="2">IMI 214461</strain>
    </source>
</reference>
<sequence>MYLIAGRGRASSASASSASASSEPQNPAEHSFEAEIDPVEDYSDHAADGCDADLDDPDLLGELEALRAEMGLSAPPPDALKREPRASPKGGKQTTVFDEDDRVLEAVKVTEDDMADPHLLAELSKFSLSDVADRSLNDVADRSLNSPESLAARQQQLKAEALAAKRQGDMNRARELLVQMKDVQLLLSQLPNQPALAPTTPTAPRTNTSVGSTAQEPRKALAPQQSLPLDPSVRSVEEPRRTLAPQQNLPLDSPVRLVEEPTITFEAAKTNLDLQIAKATRLAAYYLKAADKPAALEFHRLKKRATADLALVASYKASGRPSPPPFSHKKVQWAAPVEQRRDISASELQIAIKRLASEGDLAATLGSKSDFFIQWELGWPRDKPRKAYTRTVKYSEFEASSGDVHVAYRHNVEFVDRQLMRPLQRWLDRGKLTVELYKYMGLFWGSQLVGRASLPLADLRTKSEVAALLEIKASSDALSRAGKPLPGGPVFVDVAALLRLPLSNKPEVVSHVERWIQFEECQLPQFDSPTTPAQPADSIGSKSEPVPSGPVLSPPATVDTGADDIAALLDAMDDVVSNAVLELELLQLPARMQEARGQEAASQLRDLDAAIKLRMSVVAAQVGAGTLSIQDYMAGVSNELAQAKQWAMAAKKAGRKDLALRALKRVKAMQGELDEMKAAMETGGE</sequence>
<comment type="caution">
    <text evidence="2">The sequence shown here is derived from an EMBL/GenBank/DDBJ whole genome shotgun (WGS) entry which is preliminary data.</text>
</comment>
<feature type="region of interest" description="Disordered" evidence="1">
    <location>
        <begin position="526"/>
        <end position="557"/>
    </location>
</feature>
<evidence type="ECO:0008006" key="4">
    <source>
        <dbReference type="Google" id="ProtNLM"/>
    </source>
</evidence>
<gene>
    <name evidence="2" type="ORF">H4R26_000128</name>
</gene>
<dbReference type="GO" id="GO:0001227">
    <property type="term" value="F:DNA-binding transcription repressor activity, RNA polymerase II-specific"/>
    <property type="evidence" value="ECO:0007669"/>
    <property type="project" value="InterPro"/>
</dbReference>
<protein>
    <recommendedName>
        <fullName evidence="4">DM14 domain-containing protein</fullName>
    </recommendedName>
</protein>
<dbReference type="EMBL" id="JANBQF010000003">
    <property type="protein sequence ID" value="KAJ2008512.1"/>
    <property type="molecule type" value="Genomic_DNA"/>
</dbReference>
<dbReference type="AlphaFoldDB" id="A0A9W8EI58"/>
<keyword evidence="3" id="KW-1185">Reference proteome</keyword>
<dbReference type="InterPro" id="IPR039725">
    <property type="entry name" value="CC2D1A/B"/>
</dbReference>
<evidence type="ECO:0000256" key="1">
    <source>
        <dbReference type="SAM" id="MobiDB-lite"/>
    </source>
</evidence>
<feature type="region of interest" description="Disordered" evidence="1">
    <location>
        <begin position="1"/>
        <end position="57"/>
    </location>
</feature>
<feature type="region of interest" description="Disordered" evidence="1">
    <location>
        <begin position="193"/>
        <end position="247"/>
    </location>
</feature>
<feature type="region of interest" description="Disordered" evidence="1">
    <location>
        <begin position="71"/>
        <end position="94"/>
    </location>
</feature>
<dbReference type="PANTHER" id="PTHR13076">
    <property type="entry name" value="COILED-COIL AND C2 DOMAIN-CONTAINING PROTEIN 1-LIKE"/>
    <property type="match status" value="1"/>
</dbReference>
<feature type="compositionally biased region" description="Low complexity" evidence="1">
    <location>
        <begin position="193"/>
        <end position="208"/>
    </location>
</feature>
<dbReference type="Proteomes" id="UP001150907">
    <property type="component" value="Unassembled WGS sequence"/>
</dbReference>
<accession>A0A9W8EI58</accession>
<proteinExistence type="predicted"/>
<evidence type="ECO:0000313" key="2">
    <source>
        <dbReference type="EMBL" id="KAJ2008512.1"/>
    </source>
</evidence>
<name>A0A9W8EI58_9FUNG</name>
<dbReference type="PANTHER" id="PTHR13076:SF9">
    <property type="entry name" value="COILED-COIL AND C2 DOMAIN-CONTAINING PROTEIN 1-LIKE"/>
    <property type="match status" value="1"/>
</dbReference>
<organism evidence="2 3">
    <name type="scientific">Coemansia thaxteri</name>
    <dbReference type="NCBI Taxonomy" id="2663907"/>
    <lineage>
        <taxon>Eukaryota</taxon>
        <taxon>Fungi</taxon>
        <taxon>Fungi incertae sedis</taxon>
        <taxon>Zoopagomycota</taxon>
        <taxon>Kickxellomycotina</taxon>
        <taxon>Kickxellomycetes</taxon>
        <taxon>Kickxellales</taxon>
        <taxon>Kickxellaceae</taxon>
        <taxon>Coemansia</taxon>
    </lineage>
</organism>
<evidence type="ECO:0000313" key="3">
    <source>
        <dbReference type="Proteomes" id="UP001150907"/>
    </source>
</evidence>
<feature type="compositionally biased region" description="Low complexity" evidence="1">
    <location>
        <begin position="10"/>
        <end position="22"/>
    </location>
</feature>
<dbReference type="OrthoDB" id="19996at2759"/>